<dbReference type="STRING" id="703135.A0A2A9NPN0"/>
<dbReference type="OrthoDB" id="3345311at2759"/>
<evidence type="ECO:0008006" key="4">
    <source>
        <dbReference type="Google" id="ProtNLM"/>
    </source>
</evidence>
<evidence type="ECO:0000256" key="1">
    <source>
        <dbReference type="SAM" id="MobiDB-lite"/>
    </source>
</evidence>
<protein>
    <recommendedName>
        <fullName evidence="4">CCD97-like C-terminal domain-containing protein</fullName>
    </recommendedName>
</protein>
<evidence type="ECO:0000313" key="2">
    <source>
        <dbReference type="EMBL" id="PFH51274.1"/>
    </source>
</evidence>
<organism evidence="2 3">
    <name type="scientific">Amanita thiersii Skay4041</name>
    <dbReference type="NCBI Taxonomy" id="703135"/>
    <lineage>
        <taxon>Eukaryota</taxon>
        <taxon>Fungi</taxon>
        <taxon>Dikarya</taxon>
        <taxon>Basidiomycota</taxon>
        <taxon>Agaricomycotina</taxon>
        <taxon>Agaricomycetes</taxon>
        <taxon>Agaricomycetidae</taxon>
        <taxon>Agaricales</taxon>
        <taxon>Pluteineae</taxon>
        <taxon>Amanitaceae</taxon>
        <taxon>Amanita</taxon>
    </lineage>
</organism>
<accession>A0A2A9NPN0</accession>
<evidence type="ECO:0000313" key="3">
    <source>
        <dbReference type="Proteomes" id="UP000242287"/>
    </source>
</evidence>
<dbReference type="Proteomes" id="UP000242287">
    <property type="component" value="Unassembled WGS sequence"/>
</dbReference>
<reference evidence="2 3" key="1">
    <citation type="submission" date="2014-02" db="EMBL/GenBank/DDBJ databases">
        <title>Transposable element dynamics among asymbiotic and ectomycorrhizal Amanita fungi.</title>
        <authorList>
            <consortium name="DOE Joint Genome Institute"/>
            <person name="Hess J."/>
            <person name="Skrede I."/>
            <person name="Wolfe B."/>
            <person name="LaButti K."/>
            <person name="Ohm R.A."/>
            <person name="Grigoriev I.V."/>
            <person name="Pringle A."/>
        </authorList>
    </citation>
    <scope>NUCLEOTIDE SEQUENCE [LARGE SCALE GENOMIC DNA]</scope>
    <source>
        <strain evidence="2 3">SKay4041</strain>
    </source>
</reference>
<dbReference type="AlphaFoldDB" id="A0A2A9NPN0"/>
<feature type="non-terminal residue" evidence="2">
    <location>
        <position position="231"/>
    </location>
</feature>
<feature type="region of interest" description="Disordered" evidence="1">
    <location>
        <begin position="151"/>
        <end position="173"/>
    </location>
</feature>
<feature type="non-terminal residue" evidence="2">
    <location>
        <position position="1"/>
    </location>
</feature>
<name>A0A2A9NPN0_9AGAR</name>
<dbReference type="EMBL" id="KZ301989">
    <property type="protein sequence ID" value="PFH51274.1"/>
    <property type="molecule type" value="Genomic_DNA"/>
</dbReference>
<keyword evidence="3" id="KW-1185">Reference proteome</keyword>
<sequence length="231" mass="27719">SSSHPFDPSLPLNYLNLSLHYDPSPLHFPIAFLINHLPNLPPHIARHFSIVTTPKQRTVIPTIRNRRLKYTTTGPVQLSFQTATRRWPHLWPGRERGGVEENREEKNWVEQQFLQGNKQHVGKLGTLLGEYEEEREAERIRTLRREKASLDDEFVPEEEDESEEEFETETETEEEARAWFERHIREQFIYVSQWYQIFSHVQDIDYDLVDWDETLDTEDDREAEERWFDEE</sequence>
<gene>
    <name evidence="2" type="ORF">AMATHDRAFT_108160</name>
</gene>
<proteinExistence type="predicted"/>